<protein>
    <submittedName>
        <fullName evidence="5">Phospholipid/cholesterol/gamma-HCH transport system ATP-binding protein</fullName>
    </submittedName>
</protein>
<dbReference type="InterPro" id="IPR003593">
    <property type="entry name" value="AAA+_ATPase"/>
</dbReference>
<dbReference type="Proteomes" id="UP000198771">
    <property type="component" value="Unassembled WGS sequence"/>
</dbReference>
<keyword evidence="2" id="KW-0547">Nucleotide-binding</keyword>
<accession>A0A1G6EHA7</accession>
<evidence type="ECO:0000259" key="4">
    <source>
        <dbReference type="PROSITE" id="PS50893"/>
    </source>
</evidence>
<reference evidence="5 6" key="1">
    <citation type="submission" date="2016-10" db="EMBL/GenBank/DDBJ databases">
        <authorList>
            <person name="de Groot N.N."/>
        </authorList>
    </citation>
    <scope>NUCLEOTIDE SEQUENCE [LARGE SCALE GENOMIC DNA]</scope>
    <source>
        <strain evidence="5 6">ASO4-2</strain>
    </source>
</reference>
<dbReference type="AlphaFoldDB" id="A0A1G6EHA7"/>
<dbReference type="InterPro" id="IPR027417">
    <property type="entry name" value="P-loop_NTPase"/>
</dbReference>
<name>A0A1G6EHA7_9BACT</name>
<dbReference type="PROSITE" id="PS50893">
    <property type="entry name" value="ABC_TRANSPORTER_2"/>
    <property type="match status" value="1"/>
</dbReference>
<dbReference type="STRING" id="617002.SAMN05660653_02846"/>
<dbReference type="Pfam" id="PF00005">
    <property type="entry name" value="ABC_tran"/>
    <property type="match status" value="1"/>
</dbReference>
<dbReference type="PANTHER" id="PTHR43023">
    <property type="entry name" value="PROTEIN TRIGALACTOSYLDIACYLGLYCEROL 3, CHLOROPLASTIC"/>
    <property type="match status" value="1"/>
</dbReference>
<dbReference type="RefSeq" id="WP_208596661.1">
    <property type="nucleotide sequence ID" value="NZ_FMXO01000018.1"/>
</dbReference>
<dbReference type="EMBL" id="FMXO01000018">
    <property type="protein sequence ID" value="SDB56853.1"/>
    <property type="molecule type" value="Genomic_DNA"/>
</dbReference>
<gene>
    <name evidence="5" type="ORF">SAMN05660653_02846</name>
</gene>
<evidence type="ECO:0000313" key="5">
    <source>
        <dbReference type="EMBL" id="SDB56853.1"/>
    </source>
</evidence>
<dbReference type="Gene3D" id="3.40.50.300">
    <property type="entry name" value="P-loop containing nucleotide triphosphate hydrolases"/>
    <property type="match status" value="1"/>
</dbReference>
<sequence>MPMEPIIEMRNVRKSFGREHVLRDLSLAIAKDSVSVIIGRSGGGKSVLLKHIIGLMQPDQGQVIIDGQDIARMSERQMAPVRRKFGMLFQESALFDSMNVEENVAFPLLEHTRKSRSEVMDIVAQKLTAVGLKEMGHKMSSELSGGMRKRVGLARALALEPKIVLFDEPTSGLDPVMAATINELIVRTQAEFHATCVVISHDIPAAMSTGHELFMLFEGRIIAQGTPDQIRQWDDPVVQQFIHGRAEGPISIV</sequence>
<dbReference type="CDD" id="cd03261">
    <property type="entry name" value="ABC_Org_Solvent_Resistant"/>
    <property type="match status" value="1"/>
</dbReference>
<keyword evidence="1" id="KW-0813">Transport</keyword>
<evidence type="ECO:0000256" key="3">
    <source>
        <dbReference type="ARBA" id="ARBA00022840"/>
    </source>
</evidence>
<evidence type="ECO:0000256" key="1">
    <source>
        <dbReference type="ARBA" id="ARBA00022448"/>
    </source>
</evidence>
<proteinExistence type="predicted"/>
<organism evidence="5 6">
    <name type="scientific">Desulfonatronum thiosulfatophilum</name>
    <dbReference type="NCBI Taxonomy" id="617002"/>
    <lineage>
        <taxon>Bacteria</taxon>
        <taxon>Pseudomonadati</taxon>
        <taxon>Thermodesulfobacteriota</taxon>
        <taxon>Desulfovibrionia</taxon>
        <taxon>Desulfovibrionales</taxon>
        <taxon>Desulfonatronaceae</taxon>
        <taxon>Desulfonatronum</taxon>
    </lineage>
</organism>
<evidence type="ECO:0000313" key="6">
    <source>
        <dbReference type="Proteomes" id="UP000198771"/>
    </source>
</evidence>
<dbReference type="GO" id="GO:0005524">
    <property type="term" value="F:ATP binding"/>
    <property type="evidence" value="ECO:0007669"/>
    <property type="project" value="UniProtKB-KW"/>
</dbReference>
<dbReference type="InterPro" id="IPR017871">
    <property type="entry name" value="ABC_transporter-like_CS"/>
</dbReference>
<dbReference type="SUPFAM" id="SSF52540">
    <property type="entry name" value="P-loop containing nucleoside triphosphate hydrolases"/>
    <property type="match status" value="1"/>
</dbReference>
<dbReference type="GO" id="GO:0016887">
    <property type="term" value="F:ATP hydrolysis activity"/>
    <property type="evidence" value="ECO:0007669"/>
    <property type="project" value="InterPro"/>
</dbReference>
<dbReference type="PROSITE" id="PS00211">
    <property type="entry name" value="ABC_TRANSPORTER_1"/>
    <property type="match status" value="1"/>
</dbReference>
<keyword evidence="6" id="KW-1185">Reference proteome</keyword>
<keyword evidence="3 5" id="KW-0067">ATP-binding</keyword>
<dbReference type="PANTHER" id="PTHR43023:SF6">
    <property type="entry name" value="INTERMEMBRANE PHOSPHOLIPID TRANSPORT SYSTEM ATP-BINDING PROTEIN MLAF"/>
    <property type="match status" value="1"/>
</dbReference>
<dbReference type="InterPro" id="IPR003439">
    <property type="entry name" value="ABC_transporter-like_ATP-bd"/>
</dbReference>
<feature type="domain" description="ABC transporter" evidence="4">
    <location>
        <begin position="7"/>
        <end position="243"/>
    </location>
</feature>
<evidence type="ECO:0000256" key="2">
    <source>
        <dbReference type="ARBA" id="ARBA00022741"/>
    </source>
</evidence>
<dbReference type="SMART" id="SM00382">
    <property type="entry name" value="AAA"/>
    <property type="match status" value="1"/>
</dbReference>